<dbReference type="Proteomes" id="UP000009134">
    <property type="component" value="Chromosome"/>
</dbReference>
<protein>
    <submittedName>
        <fullName evidence="1">Uncharacterized protein</fullName>
    </submittedName>
</protein>
<proteinExistence type="predicted"/>
<dbReference type="EMBL" id="CP000248">
    <property type="protein sequence ID" value="ABD27426.1"/>
    <property type="molecule type" value="Genomic_DNA"/>
</dbReference>
<gene>
    <name evidence="1" type="ordered locus">Saro_2991</name>
</gene>
<accession>Q2G3Z7</accession>
<dbReference type="RefSeq" id="WP_011446630.1">
    <property type="nucleotide sequence ID" value="NC_007794.1"/>
</dbReference>
<dbReference type="eggNOG" id="ENOG5030YZ9">
    <property type="taxonomic scope" value="Bacteria"/>
</dbReference>
<dbReference type="AlphaFoldDB" id="Q2G3Z7"/>
<reference evidence="2" key="1">
    <citation type="submission" date="2006-01" db="EMBL/GenBank/DDBJ databases">
        <title>Complete sequence of Novosphingobium aromaticivorans DSM 12444.</title>
        <authorList>
            <consortium name="US DOE Joint Genome Institute"/>
            <person name="Copeland A."/>
            <person name="Lucas S."/>
            <person name="Lapidus A."/>
            <person name="Barry K."/>
            <person name="Detter J.C."/>
            <person name="Glavina T."/>
            <person name="Hammon N."/>
            <person name="Israni S."/>
            <person name="Pitluck S."/>
            <person name="Chain P."/>
            <person name="Malfatti S."/>
            <person name="Shin M."/>
            <person name="Vergez L."/>
            <person name="Schmutz J."/>
            <person name="Larimer F."/>
            <person name="Land M."/>
            <person name="Kyrpides N."/>
            <person name="Ivanova N."/>
            <person name="Fredrickson J."/>
            <person name="Balkwill D."/>
            <person name="Romine M.F."/>
            <person name="Richardson P."/>
        </authorList>
    </citation>
    <scope>NUCLEOTIDE SEQUENCE [LARGE SCALE GENOMIC DNA]</scope>
    <source>
        <strain evidence="2">ATCC 700278 / DSM 12444 / CCUG 56034 / CIP 105152 / NBRC 16084 / F199</strain>
    </source>
</reference>
<dbReference type="STRING" id="279238.Saro_2991"/>
<dbReference type="KEGG" id="nar:Saro_2991"/>
<evidence type="ECO:0000313" key="1">
    <source>
        <dbReference type="EMBL" id="ABD27426.1"/>
    </source>
</evidence>
<evidence type="ECO:0000313" key="2">
    <source>
        <dbReference type="Proteomes" id="UP000009134"/>
    </source>
</evidence>
<dbReference type="HOGENOM" id="CLU_1758141_0_0_5"/>
<keyword evidence="2" id="KW-1185">Reference proteome</keyword>
<name>Q2G3Z7_NOVAD</name>
<organism evidence="1 2">
    <name type="scientific">Novosphingobium aromaticivorans (strain ATCC 700278 / DSM 12444 / CCUG 56034 / CIP 105152 / NBRC 16084 / F199)</name>
    <dbReference type="NCBI Taxonomy" id="279238"/>
    <lineage>
        <taxon>Bacteria</taxon>
        <taxon>Pseudomonadati</taxon>
        <taxon>Pseudomonadota</taxon>
        <taxon>Alphaproteobacteria</taxon>
        <taxon>Sphingomonadales</taxon>
        <taxon>Sphingomonadaceae</taxon>
        <taxon>Novosphingobium</taxon>
    </lineage>
</organism>
<sequence>MIRVRTADGLKAIAVARVRGEAGLQSVASGWLRMSDALKRVFSGSGDIAVSADPSSVSGYSAVAGSAVITTNAVTATPTNGSSPYTYAWTFVSSDGGSWIAKSPTSATTKFTCSGVAAGVDYTATFLCTATDSTGGTGTVEVQATASNLGNLYL</sequence>